<dbReference type="SUPFAM" id="SSF56601">
    <property type="entry name" value="beta-lactamase/transpeptidase-like"/>
    <property type="match status" value="1"/>
</dbReference>
<dbReference type="Pfam" id="PF05223">
    <property type="entry name" value="MecA_N"/>
    <property type="match status" value="1"/>
</dbReference>
<dbReference type="InterPro" id="IPR007887">
    <property type="entry name" value="MecA_N"/>
</dbReference>
<dbReference type="InterPro" id="IPR012338">
    <property type="entry name" value="Beta-lactam/transpept-like"/>
</dbReference>
<accession>A0A542DFP5</accession>
<dbReference type="GO" id="GO:0046677">
    <property type="term" value="P:response to antibiotic"/>
    <property type="evidence" value="ECO:0007669"/>
    <property type="project" value="InterPro"/>
</dbReference>
<evidence type="ECO:0000256" key="1">
    <source>
        <dbReference type="SAM" id="Phobius"/>
    </source>
</evidence>
<keyword evidence="1" id="KW-0472">Membrane</keyword>
<dbReference type="GO" id="GO:0071972">
    <property type="term" value="F:peptidoglycan L,D-transpeptidase activity"/>
    <property type="evidence" value="ECO:0007669"/>
    <property type="project" value="TreeGrafter"/>
</dbReference>
<dbReference type="Pfam" id="PF00905">
    <property type="entry name" value="Transpeptidase"/>
    <property type="match status" value="1"/>
</dbReference>
<dbReference type="EMBL" id="VFML01000001">
    <property type="protein sequence ID" value="TQJ01889.1"/>
    <property type="molecule type" value="Genomic_DNA"/>
</dbReference>
<feature type="domain" description="NTF2-like N-terminal transpeptidase" evidence="3">
    <location>
        <begin position="52"/>
        <end position="161"/>
    </location>
</feature>
<keyword evidence="1" id="KW-0812">Transmembrane</keyword>
<dbReference type="PANTHER" id="PTHR30627:SF24">
    <property type="entry name" value="PENICILLIN-BINDING PROTEIN 4B"/>
    <property type="match status" value="1"/>
</dbReference>
<comment type="caution">
    <text evidence="4">The sequence shown here is derived from an EMBL/GenBank/DDBJ whole genome shotgun (WGS) entry which is preliminary data.</text>
</comment>
<dbReference type="Gene3D" id="3.40.710.10">
    <property type="entry name" value="DD-peptidase/beta-lactamase superfamily"/>
    <property type="match status" value="1"/>
</dbReference>
<dbReference type="GO" id="GO:0071555">
    <property type="term" value="P:cell wall organization"/>
    <property type="evidence" value="ECO:0007669"/>
    <property type="project" value="TreeGrafter"/>
</dbReference>
<dbReference type="PANTHER" id="PTHR30627">
    <property type="entry name" value="PEPTIDOGLYCAN D,D-TRANSPEPTIDASE"/>
    <property type="match status" value="1"/>
</dbReference>
<dbReference type="OrthoDB" id="5241017at2"/>
<keyword evidence="5" id="KW-1185">Reference proteome</keyword>
<dbReference type="AlphaFoldDB" id="A0A542DFP5"/>
<evidence type="ECO:0000313" key="4">
    <source>
        <dbReference type="EMBL" id="TQJ01889.1"/>
    </source>
</evidence>
<gene>
    <name evidence="4" type="ORF">FB471_1605</name>
</gene>
<proteinExistence type="predicted"/>
<dbReference type="InterPro" id="IPR050515">
    <property type="entry name" value="Beta-lactam/transpept"/>
</dbReference>
<reference evidence="4 5" key="1">
    <citation type="submission" date="2019-06" db="EMBL/GenBank/DDBJ databases">
        <title>Sequencing the genomes of 1000 actinobacteria strains.</title>
        <authorList>
            <person name="Klenk H.-P."/>
        </authorList>
    </citation>
    <scope>NUCLEOTIDE SEQUENCE [LARGE SCALE GENOMIC DNA]</scope>
    <source>
        <strain evidence="4 5">DSM 45679</strain>
    </source>
</reference>
<organism evidence="4 5">
    <name type="scientific">Amycolatopsis cihanbeyliensis</name>
    <dbReference type="NCBI Taxonomy" id="1128664"/>
    <lineage>
        <taxon>Bacteria</taxon>
        <taxon>Bacillati</taxon>
        <taxon>Actinomycetota</taxon>
        <taxon>Actinomycetes</taxon>
        <taxon>Pseudonocardiales</taxon>
        <taxon>Pseudonocardiaceae</taxon>
        <taxon>Amycolatopsis</taxon>
    </lineage>
</organism>
<dbReference type="GO" id="GO:0005886">
    <property type="term" value="C:plasma membrane"/>
    <property type="evidence" value="ECO:0007669"/>
    <property type="project" value="TreeGrafter"/>
</dbReference>
<evidence type="ECO:0000259" key="2">
    <source>
        <dbReference type="Pfam" id="PF00905"/>
    </source>
</evidence>
<sequence length="542" mass="55371">MGVRVSTRAKRWVLGIAGLSVVAIVAAGILVLRGESGSEAPAEQGTANLPGPAEVVAGYLEAFAEGDVRRAASHTDDPATASAMLADSRSGVAATTIEAYPVDVPAAGGADTVEGSFRIKWTLGPGRVWQYENPVRLDRAAGGWTVRWSPTLIHPRLAEGQHLAARSRIGSPAVLDRDGTPLLVWRQDGAKAAEDSGEVTAPLLLDGMSRLAAEQAADSRSVAIVAADGTEVRTVHGDEAAQAEPLTATVSAATQRAAQGAVDSAGAPTMLVAIQPSTGDILAVAQNAAAGDTPNALSGLYAPGSTFKVATVAAALQGGVSADTVLPCPGSARIGTRTIPNDGEFDLGEVPLHEAFAYSCNTTFARLAADLPADGLERAATRFGLNADFAIPGITTEAGKVVAAADPVQRLEDGIGQGRVQASPFGVALMAATVAAGEAVTPRLWRGQDTTVNTGYQAPPAAVLRTIGGMMREVVTTGTGTALRGFGEVRGKTGTAQLARDRNQAHGWFAGYQGDLAFAVMVSGAGTSDPALDVTGTFLRNR</sequence>
<feature type="transmembrane region" description="Helical" evidence="1">
    <location>
        <begin position="12"/>
        <end position="32"/>
    </location>
</feature>
<keyword evidence="1" id="KW-1133">Transmembrane helix</keyword>
<feature type="domain" description="Penicillin-binding protein transpeptidase" evidence="2">
    <location>
        <begin position="270"/>
        <end position="526"/>
    </location>
</feature>
<evidence type="ECO:0000313" key="5">
    <source>
        <dbReference type="Proteomes" id="UP000320876"/>
    </source>
</evidence>
<dbReference type="Proteomes" id="UP000320876">
    <property type="component" value="Unassembled WGS sequence"/>
</dbReference>
<dbReference type="GO" id="GO:0008658">
    <property type="term" value="F:penicillin binding"/>
    <property type="evidence" value="ECO:0007669"/>
    <property type="project" value="InterPro"/>
</dbReference>
<protein>
    <submittedName>
        <fullName evidence="4">MecA-like transpeptidase family protein</fullName>
    </submittedName>
</protein>
<dbReference type="InterPro" id="IPR001460">
    <property type="entry name" value="PCN-bd_Tpept"/>
</dbReference>
<name>A0A542DFP5_AMYCI</name>
<evidence type="ECO:0000259" key="3">
    <source>
        <dbReference type="Pfam" id="PF05223"/>
    </source>
</evidence>